<sequence>MASWLVLWEQTSPALVIAGLVALVALGVWLAGLALVLRGSDPADRPSILHAYARLRLPTSRRAGGEPFGPQSDRRRL</sequence>
<dbReference type="EMBL" id="BOQL01000020">
    <property type="protein sequence ID" value="GIM66473.1"/>
    <property type="molecule type" value="Genomic_DNA"/>
</dbReference>
<proteinExistence type="predicted"/>
<name>A0A919VKE0_9ACTN</name>
<dbReference type="AlphaFoldDB" id="A0A919VKE0"/>
<gene>
    <name evidence="2" type="ORF">Aau02nite_23090</name>
</gene>
<organism evidence="2 3">
    <name type="scientific">Actinoplanes auranticolor</name>
    <dbReference type="NCBI Taxonomy" id="47988"/>
    <lineage>
        <taxon>Bacteria</taxon>
        <taxon>Bacillati</taxon>
        <taxon>Actinomycetota</taxon>
        <taxon>Actinomycetes</taxon>
        <taxon>Micromonosporales</taxon>
        <taxon>Micromonosporaceae</taxon>
        <taxon>Actinoplanes</taxon>
    </lineage>
</organism>
<keyword evidence="1" id="KW-0812">Transmembrane</keyword>
<feature type="transmembrane region" description="Helical" evidence="1">
    <location>
        <begin position="14"/>
        <end position="37"/>
    </location>
</feature>
<keyword evidence="3" id="KW-1185">Reference proteome</keyword>
<keyword evidence="1" id="KW-1133">Transmembrane helix</keyword>
<evidence type="ECO:0000313" key="2">
    <source>
        <dbReference type="EMBL" id="GIM66473.1"/>
    </source>
</evidence>
<evidence type="ECO:0000313" key="3">
    <source>
        <dbReference type="Proteomes" id="UP000681340"/>
    </source>
</evidence>
<comment type="caution">
    <text evidence="2">The sequence shown here is derived from an EMBL/GenBank/DDBJ whole genome shotgun (WGS) entry which is preliminary data.</text>
</comment>
<reference evidence="2" key="1">
    <citation type="submission" date="2021-03" db="EMBL/GenBank/DDBJ databases">
        <title>Whole genome shotgun sequence of Actinoplanes auranticolor NBRC 12245.</title>
        <authorList>
            <person name="Komaki H."/>
            <person name="Tamura T."/>
        </authorList>
    </citation>
    <scope>NUCLEOTIDE SEQUENCE</scope>
    <source>
        <strain evidence="2">NBRC 12245</strain>
    </source>
</reference>
<accession>A0A919VKE0</accession>
<evidence type="ECO:0000256" key="1">
    <source>
        <dbReference type="SAM" id="Phobius"/>
    </source>
</evidence>
<protein>
    <submittedName>
        <fullName evidence="2">Uncharacterized protein</fullName>
    </submittedName>
</protein>
<dbReference type="Proteomes" id="UP000681340">
    <property type="component" value="Unassembled WGS sequence"/>
</dbReference>
<dbReference type="RefSeq" id="WP_212988355.1">
    <property type="nucleotide sequence ID" value="NZ_BAABEA010000042.1"/>
</dbReference>
<keyword evidence="1" id="KW-0472">Membrane</keyword>